<feature type="region of interest" description="Disordered" evidence="1">
    <location>
        <begin position="312"/>
        <end position="352"/>
    </location>
</feature>
<dbReference type="EMBL" id="JAGDFM010000232">
    <property type="protein sequence ID" value="KAG7381793.1"/>
    <property type="molecule type" value="Genomic_DNA"/>
</dbReference>
<feature type="region of interest" description="Disordered" evidence="1">
    <location>
        <begin position="133"/>
        <end position="276"/>
    </location>
</feature>
<accession>A0A8T1VNZ7</accession>
<organism evidence="2 3">
    <name type="scientific">Phytophthora pseudosyringae</name>
    <dbReference type="NCBI Taxonomy" id="221518"/>
    <lineage>
        <taxon>Eukaryota</taxon>
        <taxon>Sar</taxon>
        <taxon>Stramenopiles</taxon>
        <taxon>Oomycota</taxon>
        <taxon>Peronosporomycetes</taxon>
        <taxon>Peronosporales</taxon>
        <taxon>Peronosporaceae</taxon>
        <taxon>Phytophthora</taxon>
    </lineage>
</organism>
<feature type="compositionally biased region" description="Basic and acidic residues" evidence="1">
    <location>
        <begin position="194"/>
        <end position="215"/>
    </location>
</feature>
<protein>
    <submittedName>
        <fullName evidence="2">Uncharacterized protein</fullName>
    </submittedName>
</protein>
<dbReference type="GO" id="GO:0005643">
    <property type="term" value="C:nuclear pore"/>
    <property type="evidence" value="ECO:0007669"/>
    <property type="project" value="UniProtKB-ARBA"/>
</dbReference>
<dbReference type="Proteomes" id="UP000694044">
    <property type="component" value="Unassembled WGS sequence"/>
</dbReference>
<name>A0A8T1VNZ7_9STRA</name>
<evidence type="ECO:0000256" key="1">
    <source>
        <dbReference type="SAM" id="MobiDB-lite"/>
    </source>
</evidence>
<reference evidence="2" key="1">
    <citation type="submission" date="2021-02" db="EMBL/GenBank/DDBJ databases">
        <authorList>
            <person name="Palmer J.M."/>
        </authorList>
    </citation>
    <scope>NUCLEOTIDE SEQUENCE</scope>
    <source>
        <strain evidence="2">SCRP734</strain>
    </source>
</reference>
<dbReference type="OrthoDB" id="103502at2759"/>
<evidence type="ECO:0000313" key="3">
    <source>
        <dbReference type="Proteomes" id="UP000694044"/>
    </source>
</evidence>
<dbReference type="Pfam" id="PF13634">
    <property type="entry name" value="Nucleoporin_FG"/>
    <property type="match status" value="1"/>
</dbReference>
<feature type="compositionally biased region" description="Basic and acidic residues" evidence="1">
    <location>
        <begin position="222"/>
        <end position="243"/>
    </location>
</feature>
<evidence type="ECO:0000313" key="2">
    <source>
        <dbReference type="EMBL" id="KAG7381793.1"/>
    </source>
</evidence>
<comment type="caution">
    <text evidence="2">The sequence shown here is derived from an EMBL/GenBank/DDBJ whole genome shotgun (WGS) entry which is preliminary data.</text>
</comment>
<proteinExistence type="predicted"/>
<feature type="compositionally biased region" description="Basic and acidic residues" evidence="1">
    <location>
        <begin position="314"/>
        <end position="343"/>
    </location>
</feature>
<feature type="compositionally biased region" description="Basic and acidic residues" evidence="1">
    <location>
        <begin position="250"/>
        <end position="269"/>
    </location>
</feature>
<dbReference type="InterPro" id="IPR025574">
    <property type="entry name" value="Nucleoporin_FG_rpt"/>
</dbReference>
<sequence>MGKSTDRNANTEEEFFKLEQVLNQSAEDTSNCLKLLKKHLSEYDSRNGNHFVHTASSYMRSDMRTAKDTAMDLKHVAHEINKNHKPYKTEISSARNIRDATTKAMETLKVTARNYDKENGQRMGVKGTVDAAVGGHHEKGKDEKHGLFGEDDKHKKDEQRGGLFGKSDKDKESEGGFFGMNKDEGENKGGLFGKSDKEKESEGGFFGKNKDEGEKQGGLFGKSDKEKESEGGFFGKNKDEGEKQGGLFGKADKEKHEHRGGFLGGDDKNGGGITGSSETVETLVKKTLRDNFSLSALDHQIATAEKSLSPSLVERAKEKMHDVKDKIKGDKSDPAHEEQGLHHEGHKHTVTP</sequence>
<keyword evidence="3" id="KW-1185">Reference proteome</keyword>
<gene>
    <name evidence="2" type="ORF">PHYPSEUDO_005675</name>
</gene>
<dbReference type="AlphaFoldDB" id="A0A8T1VNZ7"/>
<feature type="compositionally biased region" description="Basic and acidic residues" evidence="1">
    <location>
        <begin position="135"/>
        <end position="174"/>
    </location>
</feature>